<accession>A0A838L3V4</accession>
<dbReference type="InterPro" id="IPR001789">
    <property type="entry name" value="Sig_transdc_resp-reg_receiver"/>
</dbReference>
<comment type="caution">
    <text evidence="3">The sequence shown here is derived from an EMBL/GenBank/DDBJ whole genome shotgun (WGS) entry which is preliminary data.</text>
</comment>
<evidence type="ECO:0000259" key="2">
    <source>
        <dbReference type="PROSITE" id="PS50110"/>
    </source>
</evidence>
<feature type="modified residue" description="4-aspartylphosphate" evidence="1">
    <location>
        <position position="65"/>
    </location>
</feature>
<keyword evidence="4" id="KW-1185">Reference proteome</keyword>
<protein>
    <submittedName>
        <fullName evidence="3">Response regulator</fullName>
    </submittedName>
</protein>
<dbReference type="SMART" id="SM00448">
    <property type="entry name" value="REC"/>
    <property type="match status" value="1"/>
</dbReference>
<dbReference type="SUPFAM" id="SSF52172">
    <property type="entry name" value="CheY-like"/>
    <property type="match status" value="1"/>
</dbReference>
<sequence>MHSPVTDKPLLGCRILIVEDNFLLAETVADVLENAGARIVGPFLDMVEALERLTELTAIDGAILDIGLGDQESYPLAEALQTTNIPFMFLTGLEREDLPKQFARTPHMLKPFSEERLIRSLIEIGVTRD</sequence>
<proteinExistence type="predicted"/>
<gene>
    <name evidence="3" type="ORF">HZF05_08675</name>
</gene>
<dbReference type="AlphaFoldDB" id="A0A838L3V4"/>
<organism evidence="3 4">
    <name type="scientific">Sphingomonas chungangi</name>
    <dbReference type="NCBI Taxonomy" id="2683589"/>
    <lineage>
        <taxon>Bacteria</taxon>
        <taxon>Pseudomonadati</taxon>
        <taxon>Pseudomonadota</taxon>
        <taxon>Alphaproteobacteria</taxon>
        <taxon>Sphingomonadales</taxon>
        <taxon>Sphingomonadaceae</taxon>
        <taxon>Sphingomonas</taxon>
    </lineage>
</organism>
<evidence type="ECO:0000313" key="4">
    <source>
        <dbReference type="Proteomes" id="UP000570166"/>
    </source>
</evidence>
<dbReference type="Proteomes" id="UP000570166">
    <property type="component" value="Unassembled WGS sequence"/>
</dbReference>
<dbReference type="InterPro" id="IPR011006">
    <property type="entry name" value="CheY-like_superfamily"/>
</dbReference>
<evidence type="ECO:0000313" key="3">
    <source>
        <dbReference type="EMBL" id="MBA2934173.1"/>
    </source>
</evidence>
<dbReference type="RefSeq" id="WP_160365686.1">
    <property type="nucleotide sequence ID" value="NZ_JACEIB010000006.1"/>
</dbReference>
<dbReference type="EMBL" id="JACEIB010000006">
    <property type="protein sequence ID" value="MBA2934173.1"/>
    <property type="molecule type" value="Genomic_DNA"/>
</dbReference>
<dbReference type="PROSITE" id="PS50110">
    <property type="entry name" value="RESPONSE_REGULATORY"/>
    <property type="match status" value="1"/>
</dbReference>
<evidence type="ECO:0000256" key="1">
    <source>
        <dbReference type="PROSITE-ProRule" id="PRU00169"/>
    </source>
</evidence>
<dbReference type="Pfam" id="PF00072">
    <property type="entry name" value="Response_reg"/>
    <property type="match status" value="1"/>
</dbReference>
<dbReference type="GO" id="GO:0000160">
    <property type="term" value="P:phosphorelay signal transduction system"/>
    <property type="evidence" value="ECO:0007669"/>
    <property type="project" value="InterPro"/>
</dbReference>
<dbReference type="Gene3D" id="3.40.50.2300">
    <property type="match status" value="1"/>
</dbReference>
<reference evidence="3 4" key="1">
    <citation type="submission" date="2020-07" db="EMBL/GenBank/DDBJ databases">
        <authorList>
            <person name="Sun Q."/>
        </authorList>
    </citation>
    <scope>NUCLEOTIDE SEQUENCE [LARGE SCALE GENOMIC DNA]</scope>
    <source>
        <strain evidence="3 4">CGMCC 1.13654</strain>
    </source>
</reference>
<keyword evidence="1" id="KW-0597">Phosphoprotein</keyword>
<name>A0A838L3V4_9SPHN</name>
<feature type="domain" description="Response regulatory" evidence="2">
    <location>
        <begin position="14"/>
        <end position="125"/>
    </location>
</feature>